<comment type="caution">
    <text evidence="2">The sequence shown here is derived from an EMBL/GenBank/DDBJ whole genome shotgun (WGS) entry which is preliminary data.</text>
</comment>
<feature type="region of interest" description="Disordered" evidence="1">
    <location>
        <begin position="66"/>
        <end position="101"/>
    </location>
</feature>
<reference evidence="2 3" key="1">
    <citation type="submission" date="2021-06" db="EMBL/GenBank/DDBJ databases">
        <title>Caerostris extrusa draft genome.</title>
        <authorList>
            <person name="Kono N."/>
            <person name="Arakawa K."/>
        </authorList>
    </citation>
    <scope>NUCLEOTIDE SEQUENCE [LARGE SCALE GENOMIC DNA]</scope>
</reference>
<dbReference type="AlphaFoldDB" id="A0AAV4UBV7"/>
<sequence>MLRRGRWLRGTTGRGLLCLQQFAERKILTAQEGKRGQVDDYGVNETGPSNLQLFHAFPEEYQLATLKKKNGGNKNHPPVGEETSFSNREENRFQTRRKPRN</sequence>
<evidence type="ECO:0000313" key="3">
    <source>
        <dbReference type="Proteomes" id="UP001054945"/>
    </source>
</evidence>
<protein>
    <submittedName>
        <fullName evidence="2">Uncharacterized protein</fullName>
    </submittedName>
</protein>
<dbReference type="Proteomes" id="UP001054945">
    <property type="component" value="Unassembled WGS sequence"/>
</dbReference>
<dbReference type="EMBL" id="BPLR01012621">
    <property type="protein sequence ID" value="GIY55228.1"/>
    <property type="molecule type" value="Genomic_DNA"/>
</dbReference>
<organism evidence="2 3">
    <name type="scientific">Caerostris extrusa</name>
    <name type="common">Bark spider</name>
    <name type="synonym">Caerostris bankana</name>
    <dbReference type="NCBI Taxonomy" id="172846"/>
    <lineage>
        <taxon>Eukaryota</taxon>
        <taxon>Metazoa</taxon>
        <taxon>Ecdysozoa</taxon>
        <taxon>Arthropoda</taxon>
        <taxon>Chelicerata</taxon>
        <taxon>Arachnida</taxon>
        <taxon>Araneae</taxon>
        <taxon>Araneomorphae</taxon>
        <taxon>Entelegynae</taxon>
        <taxon>Araneoidea</taxon>
        <taxon>Araneidae</taxon>
        <taxon>Caerostris</taxon>
    </lineage>
</organism>
<keyword evidence="3" id="KW-1185">Reference proteome</keyword>
<proteinExistence type="predicted"/>
<accession>A0AAV4UBV7</accession>
<gene>
    <name evidence="2" type="ORF">CEXT_635391</name>
</gene>
<evidence type="ECO:0000313" key="2">
    <source>
        <dbReference type="EMBL" id="GIY55228.1"/>
    </source>
</evidence>
<evidence type="ECO:0000256" key="1">
    <source>
        <dbReference type="SAM" id="MobiDB-lite"/>
    </source>
</evidence>
<name>A0AAV4UBV7_CAEEX</name>